<protein>
    <submittedName>
        <fullName evidence="1">Uncharacterized protein</fullName>
    </submittedName>
</protein>
<name>A0A0F9HVQ8_9ZZZZ</name>
<reference evidence="1" key="1">
    <citation type="journal article" date="2015" name="Nature">
        <title>Complex archaea that bridge the gap between prokaryotes and eukaryotes.</title>
        <authorList>
            <person name="Spang A."/>
            <person name="Saw J.H."/>
            <person name="Jorgensen S.L."/>
            <person name="Zaremba-Niedzwiedzka K."/>
            <person name="Martijn J."/>
            <person name="Lind A.E."/>
            <person name="van Eijk R."/>
            <person name="Schleper C."/>
            <person name="Guy L."/>
            <person name="Ettema T.J."/>
        </authorList>
    </citation>
    <scope>NUCLEOTIDE SEQUENCE</scope>
</reference>
<dbReference type="EMBL" id="LAZR01015818">
    <property type="protein sequence ID" value="KKM07232.1"/>
    <property type="molecule type" value="Genomic_DNA"/>
</dbReference>
<evidence type="ECO:0000313" key="1">
    <source>
        <dbReference type="EMBL" id="KKM07232.1"/>
    </source>
</evidence>
<accession>A0A0F9HVQ8</accession>
<sequence>MKFDKNHKVIFSSLTKEESVAFISFLEKEIERHGMALADALANTSNRGEAPFWDSAILRHNEDVSDIEVLIETVEHWFSLKGK</sequence>
<organism evidence="1">
    <name type="scientific">marine sediment metagenome</name>
    <dbReference type="NCBI Taxonomy" id="412755"/>
    <lineage>
        <taxon>unclassified sequences</taxon>
        <taxon>metagenomes</taxon>
        <taxon>ecological metagenomes</taxon>
    </lineage>
</organism>
<comment type="caution">
    <text evidence="1">The sequence shown here is derived from an EMBL/GenBank/DDBJ whole genome shotgun (WGS) entry which is preliminary data.</text>
</comment>
<proteinExistence type="predicted"/>
<gene>
    <name evidence="1" type="ORF">LCGC14_1735970</name>
</gene>
<dbReference type="AlphaFoldDB" id="A0A0F9HVQ8"/>